<dbReference type="PANTHER" id="PTHR21093">
    <property type="entry name" value="DIVERGENT PROTEIN KINASE DOMAIN 1C-RELATED"/>
    <property type="match status" value="1"/>
</dbReference>
<protein>
    <submittedName>
        <fullName evidence="5">FAM69 protein-kinase domain-containing protein</fullName>
    </submittedName>
</protein>
<organism evidence="4 5">
    <name type="scientific">Globodera rostochiensis</name>
    <name type="common">Golden nematode worm</name>
    <name type="synonym">Heterodera rostochiensis</name>
    <dbReference type="NCBI Taxonomy" id="31243"/>
    <lineage>
        <taxon>Eukaryota</taxon>
        <taxon>Metazoa</taxon>
        <taxon>Ecdysozoa</taxon>
        <taxon>Nematoda</taxon>
        <taxon>Chromadorea</taxon>
        <taxon>Rhabditida</taxon>
        <taxon>Tylenchina</taxon>
        <taxon>Tylenchomorpha</taxon>
        <taxon>Tylenchoidea</taxon>
        <taxon>Heteroderidae</taxon>
        <taxon>Heteroderinae</taxon>
        <taxon>Globodera</taxon>
    </lineage>
</organism>
<feature type="transmembrane region" description="Helical" evidence="2">
    <location>
        <begin position="193"/>
        <end position="215"/>
    </location>
</feature>
<dbReference type="AlphaFoldDB" id="A0A914HKS0"/>
<evidence type="ECO:0000256" key="2">
    <source>
        <dbReference type="SAM" id="Phobius"/>
    </source>
</evidence>
<feature type="compositionally biased region" description="Low complexity" evidence="1">
    <location>
        <begin position="66"/>
        <end position="85"/>
    </location>
</feature>
<evidence type="ECO:0000256" key="1">
    <source>
        <dbReference type="SAM" id="MobiDB-lite"/>
    </source>
</evidence>
<evidence type="ECO:0000259" key="3">
    <source>
        <dbReference type="Pfam" id="PF12260"/>
    </source>
</evidence>
<evidence type="ECO:0000313" key="4">
    <source>
        <dbReference type="Proteomes" id="UP000887572"/>
    </source>
</evidence>
<evidence type="ECO:0000313" key="5">
    <source>
        <dbReference type="WBParaSite" id="Gr19_v10_g17781.t1"/>
    </source>
</evidence>
<keyword evidence="2" id="KW-0812">Transmembrane</keyword>
<keyword evidence="4" id="KW-1185">Reference proteome</keyword>
<feature type="compositionally biased region" description="Basic and acidic residues" evidence="1">
    <location>
        <begin position="43"/>
        <end position="56"/>
    </location>
</feature>
<keyword evidence="2" id="KW-1133">Transmembrane helix</keyword>
<dbReference type="InterPro" id="IPR022049">
    <property type="entry name" value="FAM69_kinase_dom"/>
</dbReference>
<dbReference type="Proteomes" id="UP000887572">
    <property type="component" value="Unplaced"/>
</dbReference>
<feature type="region of interest" description="Disordered" evidence="1">
    <location>
        <begin position="1"/>
        <end position="113"/>
    </location>
</feature>
<dbReference type="PANTHER" id="PTHR21093:SF2">
    <property type="entry name" value="DIVERGENT PROTEIN KINASE DOMAIN 1C"/>
    <property type="match status" value="1"/>
</dbReference>
<reference evidence="5" key="1">
    <citation type="submission" date="2022-11" db="UniProtKB">
        <authorList>
            <consortium name="WormBaseParasite"/>
        </authorList>
    </citation>
    <scope>IDENTIFICATION</scope>
</reference>
<feature type="compositionally biased region" description="Basic residues" evidence="1">
    <location>
        <begin position="156"/>
        <end position="168"/>
    </location>
</feature>
<feature type="domain" description="FAM69 protein-kinase" evidence="3">
    <location>
        <begin position="380"/>
        <end position="539"/>
    </location>
</feature>
<dbReference type="WBParaSite" id="Gr19_v10_g17781.t1">
    <property type="protein sequence ID" value="Gr19_v10_g17781.t1"/>
    <property type="gene ID" value="Gr19_v10_g17781"/>
</dbReference>
<dbReference type="Pfam" id="PF12260">
    <property type="entry name" value="PIP49_C"/>
    <property type="match status" value="1"/>
</dbReference>
<feature type="compositionally biased region" description="Acidic residues" evidence="1">
    <location>
        <begin position="88"/>
        <end position="107"/>
    </location>
</feature>
<sequence length="578" mass="66171">MANSITSGAEEEEEKPDAHLRREGRHGTLLLGKRMPSLSAGGEKWRKVKQTEDGLRRHGMGSKSAENGGSDQYSSSSYSSTPPSSSKEEEEEEEEDNNDEEEEEEEGGKDGENPFSLFNNCFARLFHYLTTDNNHEQRPPQCRLSTVSMAQNSASSHHRPRHHSSRRRRRRRHFCRSCCRFGFGRRCLYSLGLPGWVCLLACVCLLLMFSIYALFPPHEPQTSSTTEPAPVVQPYNSSNNNIFYSRALSIVDALCSEWRHGRYAGDFCATLCNGDGNGTRNWTLADYIRGGNKHVLKLRIDGRDSVLKMQFPYAADYDQKIDFDSVDEGKFADMLLDLVNEHLRLGWPQRHKAQLLRKIWPPLNAGDRRRALNATEKRSVWALLQQDEFINSAILQMSRVTPKLLDVCGHAYRVEYLIPFRMKPYYLNLKAKILIHLMGTLKLFHEFLNEPFQWCDVKFDNLGLSADYPKRFVVMDSDMLYTESRLDTLLRAQRCSNDTQCGLFDCASQCNMASGFCTGRTNDNIDVFCKKLVVQQLFGSFWSKSNRYLSACHDPEPINATQRLNSLRLTWAWTLSDV</sequence>
<keyword evidence="2" id="KW-0472">Membrane</keyword>
<feature type="region of interest" description="Disordered" evidence="1">
    <location>
        <begin position="149"/>
        <end position="168"/>
    </location>
</feature>
<accession>A0A914HKS0</accession>
<name>A0A914HKS0_GLORO</name>
<proteinExistence type="predicted"/>